<evidence type="ECO:0000313" key="1">
    <source>
        <dbReference type="EMBL" id="OAO89639.1"/>
    </source>
</evidence>
<protein>
    <submittedName>
        <fullName evidence="1">Uncharacterized protein</fullName>
    </submittedName>
</protein>
<evidence type="ECO:0000313" key="2">
    <source>
        <dbReference type="Proteomes" id="UP000078284"/>
    </source>
</evidence>
<name>A0A178U7M3_ARATH</name>
<reference evidence="2" key="1">
    <citation type="journal article" date="2016" name="Proc. Natl. Acad. Sci. U.S.A.">
        <title>Chromosome-level assembly of Arabidopsis thaliana Ler reveals the extent of translocation and inversion polymorphisms.</title>
        <authorList>
            <person name="Zapata L."/>
            <person name="Ding J."/>
            <person name="Willing E.M."/>
            <person name="Hartwig B."/>
            <person name="Bezdan D."/>
            <person name="Jiao W.B."/>
            <person name="Patel V."/>
            <person name="Velikkakam James G."/>
            <person name="Koornneef M."/>
            <person name="Ossowski S."/>
            <person name="Schneeberger K."/>
        </authorList>
    </citation>
    <scope>NUCLEOTIDE SEQUENCE [LARGE SCALE GENOMIC DNA]</scope>
    <source>
        <strain evidence="2">cv. Landsberg erecta</strain>
    </source>
</reference>
<comment type="caution">
    <text evidence="1">The sequence shown here is derived from an EMBL/GenBank/DDBJ whole genome shotgun (WGS) entry which is preliminary data.</text>
</comment>
<gene>
    <name evidence="1" type="ordered locus">AXX17_At5g04740</name>
</gene>
<accession>A0A178U7M3</accession>
<organism evidence="1 2">
    <name type="scientific">Arabidopsis thaliana</name>
    <name type="common">Mouse-ear cress</name>
    <dbReference type="NCBI Taxonomy" id="3702"/>
    <lineage>
        <taxon>Eukaryota</taxon>
        <taxon>Viridiplantae</taxon>
        <taxon>Streptophyta</taxon>
        <taxon>Embryophyta</taxon>
        <taxon>Tracheophyta</taxon>
        <taxon>Spermatophyta</taxon>
        <taxon>Magnoliopsida</taxon>
        <taxon>eudicotyledons</taxon>
        <taxon>Gunneridae</taxon>
        <taxon>Pentapetalae</taxon>
        <taxon>rosids</taxon>
        <taxon>malvids</taxon>
        <taxon>Brassicales</taxon>
        <taxon>Brassicaceae</taxon>
        <taxon>Camelineae</taxon>
        <taxon>Arabidopsis</taxon>
    </lineage>
</organism>
<dbReference type="EMBL" id="LUHQ01000005">
    <property type="protein sequence ID" value="OAO89639.1"/>
    <property type="molecule type" value="Genomic_DNA"/>
</dbReference>
<dbReference type="Proteomes" id="UP000078284">
    <property type="component" value="Chromosome 5"/>
</dbReference>
<proteinExistence type="predicted"/>
<dbReference type="AlphaFoldDB" id="A0A178U7M3"/>
<sequence length="86" mass="9662">MKGSIHDSAITGLEAQLMASKRGLIEACYCCKSKLTIESYAHLSTHKLRAKWEQRIEETTERDWVMCAKCQKLASASHGIISNHNL</sequence>